<reference evidence="1" key="1">
    <citation type="journal article" date="2021" name="Proc. Natl. Acad. Sci. U.S.A.">
        <title>A Catalog of Tens of Thousands of Viruses from Human Metagenomes Reveals Hidden Associations with Chronic Diseases.</title>
        <authorList>
            <person name="Tisza M.J."/>
            <person name="Buck C.B."/>
        </authorList>
    </citation>
    <scope>NUCLEOTIDE SEQUENCE</scope>
    <source>
        <strain evidence="1">CtA4S13</strain>
    </source>
</reference>
<name>A0A8S5MR35_9CAUD</name>
<organism evidence="1">
    <name type="scientific">Siphoviridae sp. ctA4S13</name>
    <dbReference type="NCBI Taxonomy" id="2826179"/>
    <lineage>
        <taxon>Viruses</taxon>
        <taxon>Duplodnaviria</taxon>
        <taxon>Heunggongvirae</taxon>
        <taxon>Uroviricota</taxon>
        <taxon>Caudoviricetes</taxon>
    </lineage>
</organism>
<accession>A0A8S5MR35</accession>
<dbReference type="EMBL" id="BK014961">
    <property type="protein sequence ID" value="DAD84559.1"/>
    <property type="molecule type" value="Genomic_DNA"/>
</dbReference>
<proteinExistence type="predicted"/>
<protein>
    <submittedName>
        <fullName evidence="1">Uncharacterized protein</fullName>
    </submittedName>
</protein>
<sequence length="32" mass="3775">MSVIDRQGFYFFSNCYNKPLLCNVLSHKSSIY</sequence>
<evidence type="ECO:0000313" key="1">
    <source>
        <dbReference type="EMBL" id="DAD84559.1"/>
    </source>
</evidence>